<organism evidence="2 3">
    <name type="scientific">Shewanella surugensis</name>
    <dbReference type="NCBI Taxonomy" id="212020"/>
    <lineage>
        <taxon>Bacteria</taxon>
        <taxon>Pseudomonadati</taxon>
        <taxon>Pseudomonadota</taxon>
        <taxon>Gammaproteobacteria</taxon>
        <taxon>Alteromonadales</taxon>
        <taxon>Shewanellaceae</taxon>
        <taxon>Shewanella</taxon>
    </lineage>
</organism>
<protein>
    <recommendedName>
        <fullName evidence="4">Lipoprotein</fullName>
    </recommendedName>
</protein>
<gene>
    <name evidence="2" type="ORF">L2764_19345</name>
</gene>
<reference evidence="2 3" key="1">
    <citation type="submission" date="2022-01" db="EMBL/GenBank/DDBJ databases">
        <title>Whole genome-based taxonomy of the Shewanellaceae.</title>
        <authorList>
            <person name="Martin-Rodriguez A.J."/>
        </authorList>
    </citation>
    <scope>NUCLEOTIDE SEQUENCE [LARGE SCALE GENOMIC DNA]</scope>
    <source>
        <strain evidence="2 3">DSM 17177</strain>
    </source>
</reference>
<dbReference type="Proteomes" id="UP001203423">
    <property type="component" value="Unassembled WGS sequence"/>
</dbReference>
<name>A0ABT0LFY9_9GAMM</name>
<proteinExistence type="predicted"/>
<keyword evidence="3" id="KW-1185">Reference proteome</keyword>
<accession>A0ABT0LFY9</accession>
<feature type="signal peptide" evidence="1">
    <location>
        <begin position="1"/>
        <end position="18"/>
    </location>
</feature>
<evidence type="ECO:0008006" key="4">
    <source>
        <dbReference type="Google" id="ProtNLM"/>
    </source>
</evidence>
<dbReference type="RefSeq" id="WP_248942000.1">
    <property type="nucleotide sequence ID" value="NZ_JAKIKS010000095.1"/>
</dbReference>
<sequence length="150" mass="17026">MRYFTFITLILLSGCAQMQQDWIAQHCNTQTAYSQGVNDARHDQDMQPSYAAGCPTTPDKINQAYRQGYQFVLANQPPSVNITTSTAHKKYECHDQFNQQICGYDCKTFAGKWTCAQKANQQCIQNMSDIKCGYHCQKDNFGNISCKTKP</sequence>
<evidence type="ECO:0000313" key="3">
    <source>
        <dbReference type="Proteomes" id="UP001203423"/>
    </source>
</evidence>
<dbReference type="PROSITE" id="PS51257">
    <property type="entry name" value="PROKAR_LIPOPROTEIN"/>
    <property type="match status" value="1"/>
</dbReference>
<dbReference type="EMBL" id="JAKIKS010000095">
    <property type="protein sequence ID" value="MCL1126583.1"/>
    <property type="molecule type" value="Genomic_DNA"/>
</dbReference>
<evidence type="ECO:0000256" key="1">
    <source>
        <dbReference type="SAM" id="SignalP"/>
    </source>
</evidence>
<comment type="caution">
    <text evidence="2">The sequence shown here is derived from an EMBL/GenBank/DDBJ whole genome shotgun (WGS) entry which is preliminary data.</text>
</comment>
<keyword evidence="1" id="KW-0732">Signal</keyword>
<evidence type="ECO:0000313" key="2">
    <source>
        <dbReference type="EMBL" id="MCL1126583.1"/>
    </source>
</evidence>
<feature type="chain" id="PRO_5047017946" description="Lipoprotein" evidence="1">
    <location>
        <begin position="19"/>
        <end position="150"/>
    </location>
</feature>